<dbReference type="InterPro" id="IPR045249">
    <property type="entry name" value="HARBI1-like"/>
</dbReference>
<dbReference type="HOGENOM" id="CLU_040082_6_0_1"/>
<gene>
    <name evidence="2" type="ORF">PAXRUDRAFT_158231</name>
</gene>
<dbReference type="PANTHER" id="PTHR22930:SF251">
    <property type="entry name" value="DDE TNP4 DOMAIN-CONTAINING PROTEIN"/>
    <property type="match status" value="1"/>
</dbReference>
<reference evidence="3" key="2">
    <citation type="submission" date="2015-01" db="EMBL/GenBank/DDBJ databases">
        <title>Evolutionary Origins and Diversification of the Mycorrhizal Mutualists.</title>
        <authorList>
            <consortium name="DOE Joint Genome Institute"/>
            <consortium name="Mycorrhizal Genomics Consortium"/>
            <person name="Kohler A."/>
            <person name="Kuo A."/>
            <person name="Nagy L.G."/>
            <person name="Floudas D."/>
            <person name="Copeland A."/>
            <person name="Barry K.W."/>
            <person name="Cichocki N."/>
            <person name="Veneault-Fourrey C."/>
            <person name="LaButti K."/>
            <person name="Lindquist E.A."/>
            <person name="Lipzen A."/>
            <person name="Lundell T."/>
            <person name="Morin E."/>
            <person name="Murat C."/>
            <person name="Riley R."/>
            <person name="Ohm R."/>
            <person name="Sun H."/>
            <person name="Tunlid A."/>
            <person name="Henrissat B."/>
            <person name="Grigoriev I.V."/>
            <person name="Hibbett D.S."/>
            <person name="Martin F."/>
        </authorList>
    </citation>
    <scope>NUCLEOTIDE SEQUENCE [LARGE SCALE GENOMIC DNA]</scope>
    <source>
        <strain evidence="3">Ve08.2h10</strain>
    </source>
</reference>
<evidence type="ECO:0000313" key="3">
    <source>
        <dbReference type="Proteomes" id="UP000054538"/>
    </source>
</evidence>
<protein>
    <recommendedName>
        <fullName evidence="1">DUF8040 domain-containing protein</fullName>
    </recommendedName>
</protein>
<keyword evidence="3" id="KW-1185">Reference proteome</keyword>
<dbReference type="InParanoid" id="A0A0D0D9U3"/>
<evidence type="ECO:0000313" key="2">
    <source>
        <dbReference type="EMBL" id="KIK80601.1"/>
    </source>
</evidence>
<evidence type="ECO:0000259" key="1">
    <source>
        <dbReference type="Pfam" id="PF26138"/>
    </source>
</evidence>
<accession>A0A0D0D9U3</accession>
<dbReference type="EMBL" id="KN825978">
    <property type="protein sequence ID" value="KIK80601.1"/>
    <property type="molecule type" value="Genomic_DNA"/>
</dbReference>
<dbReference type="STRING" id="930991.A0A0D0D9U3"/>
<dbReference type="InterPro" id="IPR058353">
    <property type="entry name" value="DUF8040"/>
</dbReference>
<dbReference type="AlphaFoldDB" id="A0A0D0D9U3"/>
<proteinExistence type="predicted"/>
<reference evidence="2 3" key="1">
    <citation type="submission" date="2014-04" db="EMBL/GenBank/DDBJ databases">
        <authorList>
            <consortium name="DOE Joint Genome Institute"/>
            <person name="Kuo A."/>
            <person name="Kohler A."/>
            <person name="Jargeat P."/>
            <person name="Nagy L.G."/>
            <person name="Floudas D."/>
            <person name="Copeland A."/>
            <person name="Barry K.W."/>
            <person name="Cichocki N."/>
            <person name="Veneault-Fourrey C."/>
            <person name="LaButti K."/>
            <person name="Lindquist E.A."/>
            <person name="Lipzen A."/>
            <person name="Lundell T."/>
            <person name="Morin E."/>
            <person name="Murat C."/>
            <person name="Sun H."/>
            <person name="Tunlid A."/>
            <person name="Henrissat B."/>
            <person name="Grigoriev I.V."/>
            <person name="Hibbett D.S."/>
            <person name="Martin F."/>
            <person name="Nordberg H.P."/>
            <person name="Cantor M.N."/>
            <person name="Hua S.X."/>
        </authorList>
    </citation>
    <scope>NUCLEOTIDE SEQUENCE [LARGE SCALE GENOMIC DNA]</scope>
    <source>
        <strain evidence="2 3">Ve08.2h10</strain>
    </source>
</reference>
<organism evidence="2 3">
    <name type="scientific">Paxillus rubicundulus Ve08.2h10</name>
    <dbReference type="NCBI Taxonomy" id="930991"/>
    <lineage>
        <taxon>Eukaryota</taxon>
        <taxon>Fungi</taxon>
        <taxon>Dikarya</taxon>
        <taxon>Basidiomycota</taxon>
        <taxon>Agaricomycotina</taxon>
        <taxon>Agaricomycetes</taxon>
        <taxon>Agaricomycetidae</taxon>
        <taxon>Boletales</taxon>
        <taxon>Paxilineae</taxon>
        <taxon>Paxillaceae</taxon>
        <taxon>Paxillus</taxon>
    </lineage>
</organism>
<dbReference type="PANTHER" id="PTHR22930">
    <property type="match status" value="1"/>
</dbReference>
<feature type="domain" description="DUF8040" evidence="1">
    <location>
        <begin position="27"/>
        <end position="114"/>
    </location>
</feature>
<dbReference type="Pfam" id="PF26138">
    <property type="entry name" value="DUF8040"/>
    <property type="match status" value="1"/>
</dbReference>
<name>A0A0D0D9U3_9AGAM</name>
<dbReference type="Proteomes" id="UP000054538">
    <property type="component" value="Unassembled WGS sequence"/>
</dbReference>
<dbReference type="OrthoDB" id="2430314at2759"/>
<sequence length="196" mass="22387">MLAAAQAITRIIEFTAENSKPIPYHISILTDIGWVLELLNGHPKWIHTGLGVHKHVFHQLITELQAFTVFCHSKHVTIEEQLDIFLYTCVTSLSLRHIREHFQRSNSTISRCCQLSMPLLLTVLINLDCWMCRLYFKKILTAFSDPNIYSKYVQLPHICDPTPPEIFNNPKFYPFFTNASGAINGTHISCCPSASE</sequence>